<evidence type="ECO:0000313" key="3">
    <source>
        <dbReference type="EMBL" id="KQB34735.1"/>
    </source>
</evidence>
<dbReference type="EMBL" id="LKBG01000221">
    <property type="protein sequence ID" value="KQB34735.1"/>
    <property type="molecule type" value="Genomic_DNA"/>
</dbReference>
<dbReference type="OrthoDB" id="202021at2157"/>
<dbReference type="Pfam" id="PF04967">
    <property type="entry name" value="HTH_10"/>
    <property type="match status" value="1"/>
</dbReference>
<organism evidence="3 4">
    <name type="scientific">Acidiplasma aeolicum</name>
    <dbReference type="NCBI Taxonomy" id="507754"/>
    <lineage>
        <taxon>Archaea</taxon>
        <taxon>Methanobacteriati</taxon>
        <taxon>Thermoplasmatota</taxon>
        <taxon>Thermoplasmata</taxon>
        <taxon>Thermoplasmatales</taxon>
        <taxon>Ferroplasmaceae</taxon>
        <taxon>Acidiplasma</taxon>
    </lineage>
</organism>
<sequence length="210" mass="24457">MDITYKFEYESCFAARLVQELNVDVKLLKKYYSDDLLQETIFVYSTNEDKLKLVIPYLKDHMNISDYDIISQNEHSVVVKVTTNSCPLLTILKKLDTDKKPLVEKIDSNGIIEWNIELDALSDLNYISDALKTKYNVKNVSRKINKIKKQDPKSEYILHEAYELGYFDTPKRIGLEELSVILHIPPTTLDLILRDSVKKVLKNNFSKQTY</sequence>
<dbReference type="AlphaFoldDB" id="A0A0Q0RQV7"/>
<dbReference type="Proteomes" id="UP000050320">
    <property type="component" value="Unassembled WGS sequence"/>
</dbReference>
<evidence type="ECO:0000259" key="1">
    <source>
        <dbReference type="Pfam" id="PF04967"/>
    </source>
</evidence>
<evidence type="ECO:0000313" key="2">
    <source>
        <dbReference type="EMBL" id="KPV46850.1"/>
    </source>
</evidence>
<reference evidence="3 4" key="2">
    <citation type="submission" date="2015-09" db="EMBL/GenBank/DDBJ databases">
        <title>Heavy metals and arsenic resistance mechanisms in polyextremophilic archaea of the family Ferroplasmaceae.</title>
        <authorList>
            <person name="Bulaev A.G."/>
            <person name="Kanygina A.V."/>
        </authorList>
    </citation>
    <scope>NUCLEOTIDE SEQUENCE [LARGE SCALE GENOMIC DNA]</scope>
    <source>
        <strain evidence="3 4">VT</strain>
    </source>
</reference>
<protein>
    <recommendedName>
        <fullName evidence="1">HTH bat-type domain-containing protein</fullName>
    </recommendedName>
</protein>
<gene>
    <name evidence="3" type="ORF">AOG54_03710</name>
    <name evidence="2" type="ORF">SE19_03700</name>
</gene>
<dbReference type="RefSeq" id="WP_048102488.1">
    <property type="nucleotide sequence ID" value="NZ_JBBYJF010000018.1"/>
</dbReference>
<dbReference type="GeneID" id="84221372"/>
<evidence type="ECO:0000313" key="5">
    <source>
        <dbReference type="Proteomes" id="UP000050515"/>
    </source>
</evidence>
<dbReference type="PANTHER" id="PTHR34236">
    <property type="entry name" value="DIMETHYL SULFOXIDE REDUCTASE TRANSCRIPTIONAL ACTIVATOR"/>
    <property type="match status" value="1"/>
</dbReference>
<comment type="caution">
    <text evidence="3">The sequence shown here is derived from an EMBL/GenBank/DDBJ whole genome shotgun (WGS) entry which is preliminary data.</text>
</comment>
<keyword evidence="4" id="KW-1185">Reference proteome</keyword>
<dbReference type="PANTHER" id="PTHR34236:SF1">
    <property type="entry name" value="DIMETHYL SULFOXIDE REDUCTASE TRANSCRIPTIONAL ACTIVATOR"/>
    <property type="match status" value="1"/>
</dbReference>
<dbReference type="InterPro" id="IPR007050">
    <property type="entry name" value="HTH_bacterioopsin"/>
</dbReference>
<name>A0A0Q0RQV7_9ARCH</name>
<evidence type="ECO:0000313" key="4">
    <source>
        <dbReference type="Proteomes" id="UP000050320"/>
    </source>
</evidence>
<reference evidence="2 5" key="1">
    <citation type="submission" date="2015-09" db="EMBL/GenBank/DDBJ databases">
        <title>Draft genome sequence of Acidiplasma aeolicum DSM 18409.</title>
        <authorList>
            <person name="Hemp J."/>
        </authorList>
    </citation>
    <scope>NUCLEOTIDE SEQUENCE [LARGE SCALE GENOMIC DNA]</scope>
    <source>
        <strain evidence="2 5">V</strain>
    </source>
</reference>
<dbReference type="PATRIC" id="fig|507754.4.peg.1751"/>
<accession>A0A0Q0RQV7</accession>
<dbReference type="EMBL" id="LJCQ01000174">
    <property type="protein sequence ID" value="KPV46850.1"/>
    <property type="molecule type" value="Genomic_DNA"/>
</dbReference>
<dbReference type="Proteomes" id="UP000050515">
    <property type="component" value="Unassembled WGS sequence"/>
</dbReference>
<proteinExistence type="predicted"/>
<feature type="domain" description="HTH bat-type" evidence="1">
    <location>
        <begin position="157"/>
        <end position="201"/>
    </location>
</feature>